<evidence type="ECO:0000313" key="15">
    <source>
        <dbReference type="Proteomes" id="UP000230000"/>
    </source>
</evidence>
<evidence type="ECO:0000256" key="13">
    <source>
        <dbReference type="SAM" id="Phobius"/>
    </source>
</evidence>
<dbReference type="EMBL" id="PGFG01000001">
    <property type="protein sequence ID" value="PJJ76476.1"/>
    <property type="molecule type" value="Genomic_DNA"/>
</dbReference>
<dbReference type="Pfam" id="PF18927">
    <property type="entry name" value="CrtO"/>
    <property type="match status" value="1"/>
</dbReference>
<keyword evidence="6 13" id="KW-1133">Transmembrane helix</keyword>
<keyword evidence="2" id="KW-1003">Cell membrane</keyword>
<evidence type="ECO:0000256" key="11">
    <source>
        <dbReference type="ARBA" id="ARBA00023667"/>
    </source>
</evidence>
<dbReference type="GO" id="GO:0005886">
    <property type="term" value="C:plasma membrane"/>
    <property type="evidence" value="ECO:0007669"/>
    <property type="project" value="UniProtKB-SubCell"/>
</dbReference>
<comment type="function">
    <text evidence="12">Catalyzes the acylation of glycosyl-4,4'-diaponeurosporenoate, i.e. the esterification of glucose at the C6'' position with the carboxyl group of the C(15) fatty acid 12-methyltetradecanoic acid, to yield staphyloxanthin. This is the last step in the biosynthesis of this orange pigment, present in most staphylococci strains.</text>
</comment>
<evidence type="ECO:0000256" key="4">
    <source>
        <dbReference type="ARBA" id="ARBA00022692"/>
    </source>
</evidence>
<evidence type="ECO:0000256" key="12">
    <source>
        <dbReference type="ARBA" id="ARBA00025324"/>
    </source>
</evidence>
<evidence type="ECO:0000256" key="10">
    <source>
        <dbReference type="ARBA" id="ARBA00023603"/>
    </source>
</evidence>
<evidence type="ECO:0000256" key="2">
    <source>
        <dbReference type="ARBA" id="ARBA00022475"/>
    </source>
</evidence>
<sequence length="190" mass="22426">MKKNRVARWDMLVNQCINALYTIVFFFPVIIFWINHGNGIDNALMWILIVSLCVYFIPYRCFSHLQLSKKKSFYRKLYIHKFQDFTQQGRYARLIIRKLSGTASCQDQKKHLQQLKSQIKAFEVFHVSAFIFFTGTCVVSLSQHTYTLACIIFISNLIYNGIPILIQQYNKLRLSQITTLYRDQSIHPLI</sequence>
<gene>
    <name evidence="14" type="ORF">BXY57_2096</name>
</gene>
<evidence type="ECO:0000256" key="9">
    <source>
        <dbReference type="ARBA" id="ARBA00023588"/>
    </source>
</evidence>
<comment type="caution">
    <text evidence="14">The sequence shown here is derived from an EMBL/GenBank/DDBJ whole genome shotgun (WGS) entry which is preliminary data.</text>
</comment>
<keyword evidence="15" id="KW-1185">Reference proteome</keyword>
<feature type="transmembrane region" description="Helical" evidence="13">
    <location>
        <begin position="43"/>
        <end position="62"/>
    </location>
</feature>
<keyword evidence="5" id="KW-0732">Signal</keyword>
<reference evidence="14 15" key="1">
    <citation type="submission" date="2017-11" db="EMBL/GenBank/DDBJ databases">
        <title>Genomic Encyclopedia of Archaeal and Bacterial Type Strains, Phase II (KMG-II): From Individual Species to Whole Genera.</title>
        <authorList>
            <person name="Goeker M."/>
        </authorList>
    </citation>
    <scope>NUCLEOTIDE SEQUENCE [LARGE SCALE GENOMIC DNA]</scope>
    <source>
        <strain evidence="14 15">DSM 27268</strain>
    </source>
</reference>
<name>A0A2M9CX24_9BACT</name>
<dbReference type="AlphaFoldDB" id="A0A2M9CX24"/>
<dbReference type="GO" id="GO:0016746">
    <property type="term" value="F:acyltransferase activity"/>
    <property type="evidence" value="ECO:0007669"/>
    <property type="project" value="UniProtKB-KW"/>
</dbReference>
<keyword evidence="8" id="KW-0012">Acyltransferase</keyword>
<dbReference type="RefSeq" id="WP_100314949.1">
    <property type="nucleotide sequence ID" value="NZ_PGFG01000001.1"/>
</dbReference>
<protein>
    <recommendedName>
        <fullName evidence="11">Glycosyl-4,4'-diaponeurosporenoate acyltransferase</fullName>
    </recommendedName>
</protein>
<dbReference type="UniPathway" id="UPA00029">
    <property type="reaction ID" value="UER00560"/>
</dbReference>
<feature type="transmembrane region" description="Helical" evidence="13">
    <location>
        <begin position="12"/>
        <end position="31"/>
    </location>
</feature>
<evidence type="ECO:0000256" key="5">
    <source>
        <dbReference type="ARBA" id="ARBA00022729"/>
    </source>
</evidence>
<evidence type="ECO:0000256" key="7">
    <source>
        <dbReference type="ARBA" id="ARBA00023136"/>
    </source>
</evidence>
<evidence type="ECO:0000256" key="1">
    <source>
        <dbReference type="ARBA" id="ARBA00004162"/>
    </source>
</evidence>
<proteinExistence type="inferred from homology"/>
<organism evidence="14 15">
    <name type="scientific">Thermoflavifilum aggregans</name>
    <dbReference type="NCBI Taxonomy" id="454188"/>
    <lineage>
        <taxon>Bacteria</taxon>
        <taxon>Pseudomonadati</taxon>
        <taxon>Bacteroidota</taxon>
        <taxon>Chitinophagia</taxon>
        <taxon>Chitinophagales</taxon>
        <taxon>Chitinophagaceae</taxon>
        <taxon>Thermoflavifilum</taxon>
    </lineage>
</organism>
<feature type="transmembrane region" description="Helical" evidence="13">
    <location>
        <begin position="119"/>
        <end position="140"/>
    </location>
</feature>
<comment type="pathway">
    <text evidence="9">Carotenoid biosynthesis; staphyloxanthin biosynthesis; staphyloxanthin from farnesyl diphosphate: step 5/5.</text>
</comment>
<dbReference type="Proteomes" id="UP000230000">
    <property type="component" value="Unassembled WGS sequence"/>
</dbReference>
<feature type="transmembrane region" description="Helical" evidence="13">
    <location>
        <begin position="146"/>
        <end position="166"/>
    </location>
</feature>
<dbReference type="OrthoDB" id="883215at2"/>
<keyword evidence="4 13" id="KW-0812">Transmembrane</keyword>
<comment type="similarity">
    <text evidence="10">Belongs to the acyltransferase CrtO family.</text>
</comment>
<evidence type="ECO:0000256" key="8">
    <source>
        <dbReference type="ARBA" id="ARBA00023315"/>
    </source>
</evidence>
<comment type="subcellular location">
    <subcellularLocation>
        <location evidence="1">Cell membrane</location>
        <topology evidence="1">Single-pass membrane protein</topology>
    </subcellularLocation>
</comment>
<keyword evidence="3" id="KW-0808">Transferase</keyword>
<dbReference type="InterPro" id="IPR044021">
    <property type="entry name" value="CrtO"/>
</dbReference>
<evidence type="ECO:0000256" key="6">
    <source>
        <dbReference type="ARBA" id="ARBA00022989"/>
    </source>
</evidence>
<evidence type="ECO:0000256" key="3">
    <source>
        <dbReference type="ARBA" id="ARBA00022679"/>
    </source>
</evidence>
<keyword evidence="7 13" id="KW-0472">Membrane</keyword>
<accession>A0A2M9CX24</accession>
<evidence type="ECO:0000313" key="14">
    <source>
        <dbReference type="EMBL" id="PJJ76476.1"/>
    </source>
</evidence>